<gene>
    <name evidence="2" type="ORF">OKA104_LOCUS4079</name>
</gene>
<comment type="caution">
    <text evidence="2">The sequence shown here is derived from an EMBL/GenBank/DDBJ whole genome shotgun (WGS) entry which is preliminary data.</text>
</comment>
<accession>A0A818JYM5</accession>
<evidence type="ECO:0000256" key="1">
    <source>
        <dbReference type="SAM" id="MobiDB-lite"/>
    </source>
</evidence>
<evidence type="ECO:0000313" key="3">
    <source>
        <dbReference type="Proteomes" id="UP000663881"/>
    </source>
</evidence>
<protein>
    <submittedName>
        <fullName evidence="2">Uncharacterized protein</fullName>
    </submittedName>
</protein>
<evidence type="ECO:0000313" key="2">
    <source>
        <dbReference type="EMBL" id="CAF3550779.1"/>
    </source>
</evidence>
<proteinExistence type="predicted"/>
<organism evidence="2 3">
    <name type="scientific">Adineta steineri</name>
    <dbReference type="NCBI Taxonomy" id="433720"/>
    <lineage>
        <taxon>Eukaryota</taxon>
        <taxon>Metazoa</taxon>
        <taxon>Spiralia</taxon>
        <taxon>Gnathifera</taxon>
        <taxon>Rotifera</taxon>
        <taxon>Eurotatoria</taxon>
        <taxon>Bdelloidea</taxon>
        <taxon>Adinetida</taxon>
        <taxon>Adinetidae</taxon>
        <taxon>Adineta</taxon>
    </lineage>
</organism>
<name>A0A818JYM5_9BILA</name>
<feature type="compositionally biased region" description="Basic residues" evidence="1">
    <location>
        <begin position="157"/>
        <end position="170"/>
    </location>
</feature>
<dbReference type="AlphaFoldDB" id="A0A818JYM5"/>
<sequence>MAASKRLHSSLLTREKHISTSTNTFIESLLIPSTSTSQTTENHVDILKDKENSQDNQLVDLQQLTFQLKQQQDEKSKLSHERTKNKYKNANITKTIVDETQNNNEDDWVLTITKKYIYVISYLHIQICPVAVALRRAGYNVPLRPSKSWLERDRKKQASSRQRHTSYKEM</sequence>
<dbReference type="Proteomes" id="UP000663881">
    <property type="component" value="Unassembled WGS sequence"/>
</dbReference>
<reference evidence="2" key="1">
    <citation type="submission" date="2021-02" db="EMBL/GenBank/DDBJ databases">
        <authorList>
            <person name="Nowell W R."/>
        </authorList>
    </citation>
    <scope>NUCLEOTIDE SEQUENCE</scope>
</reference>
<dbReference type="EMBL" id="CAJOAY010000128">
    <property type="protein sequence ID" value="CAF3550779.1"/>
    <property type="molecule type" value="Genomic_DNA"/>
</dbReference>
<feature type="region of interest" description="Disordered" evidence="1">
    <location>
        <begin position="150"/>
        <end position="170"/>
    </location>
</feature>